<reference evidence="1 2" key="1">
    <citation type="submission" date="2017-01" db="EMBL/GenBank/DDBJ databases">
        <authorList>
            <person name="Varghese N."/>
            <person name="Submissions S."/>
        </authorList>
    </citation>
    <scope>NUCLEOTIDE SEQUENCE [LARGE SCALE GENOMIC DNA]</scope>
    <source>
        <strain evidence="1 2">DSM 2061</strain>
    </source>
</reference>
<dbReference type="RefSeq" id="WP_076453190.1">
    <property type="nucleotide sequence ID" value="NZ_FTOB01000001.1"/>
</dbReference>
<gene>
    <name evidence="1" type="ORF">SAMN05421766_101304</name>
</gene>
<organism evidence="1 2">
    <name type="scientific">Zobellia uliginosa</name>
    <dbReference type="NCBI Taxonomy" id="143224"/>
    <lineage>
        <taxon>Bacteria</taxon>
        <taxon>Pseudomonadati</taxon>
        <taxon>Bacteroidota</taxon>
        <taxon>Flavobacteriia</taxon>
        <taxon>Flavobacteriales</taxon>
        <taxon>Flavobacteriaceae</taxon>
        <taxon>Zobellia</taxon>
    </lineage>
</organism>
<dbReference type="Proteomes" id="UP000185728">
    <property type="component" value="Unassembled WGS sequence"/>
</dbReference>
<evidence type="ECO:0000313" key="2">
    <source>
        <dbReference type="Proteomes" id="UP000185728"/>
    </source>
</evidence>
<evidence type="ECO:0000313" key="1">
    <source>
        <dbReference type="EMBL" id="SIS38592.1"/>
    </source>
</evidence>
<dbReference type="EMBL" id="FTOB01000001">
    <property type="protein sequence ID" value="SIS38592.1"/>
    <property type="molecule type" value="Genomic_DNA"/>
</dbReference>
<protein>
    <submittedName>
        <fullName evidence="1">Uncharacterized protein</fullName>
    </submittedName>
</protein>
<keyword evidence="2" id="KW-1185">Reference proteome</keyword>
<comment type="caution">
    <text evidence="1">The sequence shown here is derived from an EMBL/GenBank/DDBJ whole genome shotgun (WGS) entry which is preliminary data.</text>
</comment>
<sequence>MFDINYDLRMKLKYTFLLLFISASLFSQRSGNVKQGKEWSKDGSLFGAKSFIFKDILGTSEEVKKFAIIPLYAASSEELTTVFYNAEEMDKNGVVFCFYGSYWNDSGVLYTEYGYKNLDEKKALMFLNKIQDVIDSNEDFLKDEKNINNLFFDFEDISVLIYHEGGIKLRLYWGNFDSTWDEKAFYWTKKRFEREL</sequence>
<proteinExistence type="predicted"/>
<name>A0ABY1KID2_9FLAO</name>
<accession>A0ABY1KID2</accession>